<keyword evidence="7 9" id="KW-0539">Nucleus</keyword>
<dbReference type="Pfam" id="PF02309">
    <property type="entry name" value="AUX_IAA"/>
    <property type="match status" value="1"/>
</dbReference>
<comment type="subcellular location">
    <subcellularLocation>
        <location evidence="1 9">Nucleus</location>
    </subcellularLocation>
</comment>
<dbReference type="FunFam" id="2.30.30.1040:FF:000001">
    <property type="entry name" value="Auxin response factor"/>
    <property type="match status" value="1"/>
</dbReference>
<dbReference type="SMART" id="SM01019">
    <property type="entry name" value="B3"/>
    <property type="match status" value="1"/>
</dbReference>
<evidence type="ECO:0000256" key="7">
    <source>
        <dbReference type="ARBA" id="ARBA00023242"/>
    </source>
</evidence>
<dbReference type="PANTHER" id="PTHR31384">
    <property type="entry name" value="AUXIN RESPONSE FACTOR 4-RELATED"/>
    <property type="match status" value="1"/>
</dbReference>
<evidence type="ECO:0000313" key="15">
    <source>
        <dbReference type="EnsemblPlants" id="AES64120"/>
    </source>
</evidence>
<dbReference type="eggNOG" id="ENOG502QSCZ">
    <property type="taxonomic scope" value="Eukaryota"/>
</dbReference>
<evidence type="ECO:0000313" key="14">
    <source>
        <dbReference type="EMBL" id="RHN72233.1"/>
    </source>
</evidence>
<dbReference type="PaxDb" id="3880-AES64120"/>
<evidence type="ECO:0000259" key="11">
    <source>
        <dbReference type="PROSITE" id="PS50863"/>
    </source>
</evidence>
<feature type="region of interest" description="Disordered" evidence="10">
    <location>
        <begin position="498"/>
        <end position="575"/>
    </location>
</feature>
<dbReference type="CDD" id="cd10017">
    <property type="entry name" value="B3_DNA"/>
    <property type="match status" value="1"/>
</dbReference>
<dbReference type="InterPro" id="IPR010525">
    <property type="entry name" value="ARF_dom"/>
</dbReference>
<protein>
    <recommendedName>
        <fullName evidence="9">Auxin response factor</fullName>
    </recommendedName>
</protein>
<reference evidence="13 16" key="2">
    <citation type="journal article" date="2014" name="BMC Genomics">
        <title>An improved genome release (version Mt4.0) for the model legume Medicago truncatula.</title>
        <authorList>
            <person name="Tang H."/>
            <person name="Krishnakumar V."/>
            <person name="Bidwell S."/>
            <person name="Rosen B."/>
            <person name="Chan A."/>
            <person name="Zhou S."/>
            <person name="Gentzbittel L."/>
            <person name="Childs K.L."/>
            <person name="Yandell M."/>
            <person name="Gundlach H."/>
            <person name="Mayer K.F."/>
            <person name="Schwartz D.C."/>
            <person name="Town C.D."/>
        </authorList>
    </citation>
    <scope>GENOME REANNOTATION</scope>
    <source>
        <strain evidence="15 16">cv. Jemalong A17</strain>
    </source>
</reference>
<evidence type="ECO:0000256" key="1">
    <source>
        <dbReference type="ARBA" id="ARBA00004123"/>
    </source>
</evidence>
<comment type="function">
    <text evidence="9">Auxin response factors (ARFs) are transcriptional factors that bind specifically to the DNA sequence 5'-TGTCTC-3' found in the auxin-responsive promoter elements (AuxREs).</text>
</comment>
<dbReference type="FunFam" id="3.10.20.90:FF:000047">
    <property type="entry name" value="Auxin response factor"/>
    <property type="match status" value="1"/>
</dbReference>
<dbReference type="InterPro" id="IPR044835">
    <property type="entry name" value="ARF_plant"/>
</dbReference>
<keyword evidence="8 9" id="KW-0927">Auxin signaling pathway</keyword>
<dbReference type="GO" id="GO:0009734">
    <property type="term" value="P:auxin-activated signaling pathway"/>
    <property type="evidence" value="ECO:0007669"/>
    <property type="project" value="UniProtKB-KW"/>
</dbReference>
<evidence type="ECO:0000256" key="2">
    <source>
        <dbReference type="ARBA" id="ARBA00007853"/>
    </source>
</evidence>
<keyword evidence="6 9" id="KW-0804">Transcription</keyword>
<dbReference type="OMA" id="VQENHRQ"/>
<comment type="subunit">
    <text evidence="3 9">Homodimers and heterodimers.</text>
</comment>
<dbReference type="HOGENOM" id="CLU_002626_4_0_1"/>
<dbReference type="Proteomes" id="UP000265566">
    <property type="component" value="Chromosome 2"/>
</dbReference>
<dbReference type="KEGG" id="mtr:11446854"/>
<evidence type="ECO:0000256" key="10">
    <source>
        <dbReference type="SAM" id="MobiDB-lite"/>
    </source>
</evidence>
<keyword evidence="4 9" id="KW-0805">Transcription regulation</keyword>
<evidence type="ECO:0000256" key="4">
    <source>
        <dbReference type="ARBA" id="ARBA00023015"/>
    </source>
</evidence>
<dbReference type="Proteomes" id="UP000002051">
    <property type="component" value="Chromosome 2"/>
</dbReference>
<dbReference type="EMBL" id="PSQE01000002">
    <property type="protein sequence ID" value="RHN72233.1"/>
    <property type="molecule type" value="Genomic_DNA"/>
</dbReference>
<dbReference type="Pfam" id="PF06507">
    <property type="entry name" value="ARF_AD"/>
    <property type="match status" value="1"/>
</dbReference>
<reference evidence="13 16" key="1">
    <citation type="journal article" date="2011" name="Nature">
        <title>The Medicago genome provides insight into the evolution of rhizobial symbioses.</title>
        <authorList>
            <person name="Young N.D."/>
            <person name="Debelle F."/>
            <person name="Oldroyd G.E."/>
            <person name="Geurts R."/>
            <person name="Cannon S.B."/>
            <person name="Udvardi M.K."/>
            <person name="Benedito V.A."/>
            <person name="Mayer K.F."/>
            <person name="Gouzy J."/>
            <person name="Schoof H."/>
            <person name="Van de Peer Y."/>
            <person name="Proost S."/>
            <person name="Cook D.R."/>
            <person name="Meyers B.C."/>
            <person name="Spannagl M."/>
            <person name="Cheung F."/>
            <person name="De Mita S."/>
            <person name="Krishnakumar V."/>
            <person name="Gundlach H."/>
            <person name="Zhou S."/>
            <person name="Mudge J."/>
            <person name="Bharti A.K."/>
            <person name="Murray J.D."/>
            <person name="Naoumkina M.A."/>
            <person name="Rosen B."/>
            <person name="Silverstein K.A."/>
            <person name="Tang H."/>
            <person name="Rombauts S."/>
            <person name="Zhao P.X."/>
            <person name="Zhou P."/>
            <person name="Barbe V."/>
            <person name="Bardou P."/>
            <person name="Bechner M."/>
            <person name="Bellec A."/>
            <person name="Berger A."/>
            <person name="Berges H."/>
            <person name="Bidwell S."/>
            <person name="Bisseling T."/>
            <person name="Choisne N."/>
            <person name="Couloux A."/>
            <person name="Denny R."/>
            <person name="Deshpande S."/>
            <person name="Dai X."/>
            <person name="Doyle J.J."/>
            <person name="Dudez A.M."/>
            <person name="Farmer A.D."/>
            <person name="Fouteau S."/>
            <person name="Franken C."/>
            <person name="Gibelin C."/>
            <person name="Gish J."/>
            <person name="Goldstein S."/>
            <person name="Gonzalez A.J."/>
            <person name="Green P.J."/>
            <person name="Hallab A."/>
            <person name="Hartog M."/>
            <person name="Hua A."/>
            <person name="Humphray S.J."/>
            <person name="Jeong D.H."/>
            <person name="Jing Y."/>
            <person name="Jocker A."/>
            <person name="Kenton S.M."/>
            <person name="Kim D.J."/>
            <person name="Klee K."/>
            <person name="Lai H."/>
            <person name="Lang C."/>
            <person name="Lin S."/>
            <person name="Macmil S.L."/>
            <person name="Magdelenat G."/>
            <person name="Matthews L."/>
            <person name="McCorrison J."/>
            <person name="Monaghan E.L."/>
            <person name="Mun J.H."/>
            <person name="Najar F.Z."/>
            <person name="Nicholson C."/>
            <person name="Noirot C."/>
            <person name="O'Bleness M."/>
            <person name="Paule C.R."/>
            <person name="Poulain J."/>
            <person name="Prion F."/>
            <person name="Qin B."/>
            <person name="Qu C."/>
            <person name="Retzel E.F."/>
            <person name="Riddle C."/>
            <person name="Sallet E."/>
            <person name="Samain S."/>
            <person name="Samson N."/>
            <person name="Sanders I."/>
            <person name="Saurat O."/>
            <person name="Scarpelli C."/>
            <person name="Schiex T."/>
            <person name="Segurens B."/>
            <person name="Severin A.J."/>
            <person name="Sherrier D.J."/>
            <person name="Shi R."/>
            <person name="Sims S."/>
            <person name="Singer S.R."/>
            <person name="Sinharoy S."/>
            <person name="Sterck L."/>
            <person name="Viollet A."/>
            <person name="Wang B.B."/>
            <person name="Wang K."/>
            <person name="Wang M."/>
            <person name="Wang X."/>
            <person name="Warfsmann J."/>
            <person name="Weissenbach J."/>
            <person name="White D.D."/>
            <person name="White J.D."/>
            <person name="Wiley G.B."/>
            <person name="Wincker P."/>
            <person name="Xing Y."/>
            <person name="Yang L."/>
            <person name="Yao Z."/>
            <person name="Ying F."/>
            <person name="Zhai J."/>
            <person name="Zhou L."/>
            <person name="Zuber A."/>
            <person name="Denarie J."/>
            <person name="Dixon R.A."/>
            <person name="May G.D."/>
            <person name="Schwartz D.C."/>
            <person name="Rogers J."/>
            <person name="Quetier F."/>
            <person name="Town C.D."/>
            <person name="Roe B.A."/>
        </authorList>
    </citation>
    <scope>NUCLEOTIDE SEQUENCE [LARGE SCALE GENOMIC DNA]</scope>
    <source>
        <strain evidence="13">A17</strain>
        <strain evidence="15 16">cv. Jemalong A17</strain>
    </source>
</reference>
<evidence type="ECO:0000256" key="8">
    <source>
        <dbReference type="ARBA" id="ARBA00023294"/>
    </source>
</evidence>
<dbReference type="FunFam" id="2.40.330.10:FF:000001">
    <property type="entry name" value="Auxin response factor"/>
    <property type="match status" value="1"/>
</dbReference>
<reference evidence="14" key="5">
    <citation type="journal article" date="2018" name="Nat. Plants">
        <title>Whole-genome landscape of Medicago truncatula symbiotic genes.</title>
        <authorList>
            <person name="Pecrix Y."/>
            <person name="Gamas P."/>
            <person name="Carrere S."/>
        </authorList>
    </citation>
    <scope>NUCLEOTIDE SEQUENCE</scope>
    <source>
        <tissue evidence="14">Leaves</tissue>
    </source>
</reference>
<reference evidence="15" key="3">
    <citation type="submission" date="2015-04" db="UniProtKB">
        <authorList>
            <consortium name="EnsemblPlants"/>
        </authorList>
    </citation>
    <scope>IDENTIFICATION</scope>
    <source>
        <strain evidence="15">cv. Jemalong A17</strain>
    </source>
</reference>
<keyword evidence="5 9" id="KW-0238">DNA-binding</keyword>
<evidence type="ECO:0000256" key="9">
    <source>
        <dbReference type="RuleBase" id="RU004561"/>
    </source>
</evidence>
<dbReference type="Pfam" id="PF02362">
    <property type="entry name" value="B3"/>
    <property type="match status" value="1"/>
</dbReference>
<keyword evidence="16" id="KW-1185">Reference proteome</keyword>
<feature type="compositionally biased region" description="Polar residues" evidence="10">
    <location>
        <begin position="550"/>
        <end position="566"/>
    </location>
</feature>
<dbReference type="GO" id="GO:0005634">
    <property type="term" value="C:nucleus"/>
    <property type="evidence" value="ECO:0000318"/>
    <property type="project" value="GO_Central"/>
</dbReference>
<name>G7IP35_MEDTR</name>
<dbReference type="Gene3D" id="2.40.330.10">
    <property type="entry name" value="DNA-binding pseudobarrel domain"/>
    <property type="match status" value="1"/>
</dbReference>
<gene>
    <name evidence="15" type="primary">11446854</name>
    <name evidence="13" type="ordered locus">MTR_2g018690</name>
    <name evidence="14" type="ORF">MtrunA17_Chr2g0285461</name>
</gene>
<accession>G7IP35</accession>
<feature type="domain" description="PB1" evidence="12">
    <location>
        <begin position="775"/>
        <end position="859"/>
    </location>
</feature>
<feature type="compositionally biased region" description="Low complexity" evidence="10">
    <location>
        <begin position="498"/>
        <end position="549"/>
    </location>
</feature>
<dbReference type="EnsemblPlants" id="AES64120">
    <property type="protein sequence ID" value="AES64120"/>
    <property type="gene ID" value="MTR_2g018690"/>
</dbReference>
<dbReference type="InterPro" id="IPR033389">
    <property type="entry name" value="AUX/IAA_dom"/>
</dbReference>
<evidence type="ECO:0000313" key="16">
    <source>
        <dbReference type="Proteomes" id="UP000002051"/>
    </source>
</evidence>
<sequence length="908" mass="100827">MRLSSASFSPPPQEGEKRVLDSELWHACAGPLVSLPAVGSRVVYFPQGHSEQVAVSTNKEVDAHIPNYPSLPPQLICQLHNLTMHADVETDEVYAQMTLQPLNAQEQKEAYLPAELGTPSKQPTNYFCKTLTASDTSTHGGFSVPRRAAEKVFPPLDFSQQPPAQELIARDLHGNEWKFRHIFRGQPKRHLLTTGWSVFVSAKRLVAGDSVLFIWNEKNQLLLGIRRASRPQTVMPSSVLSSDSMHLGLLAAAAHAAATNSRFTIFYNPRACPSEFVIPLAKYVKAVYHTRVSVGMRFRMLFETEESSVRRYMGTITGICDLDSVRWPNSHWRSVKVGWDESTAGERQPRVSLWEIEPLTTFPMYPSPFPLRLKRPWPPGLPSFHGMKDDDFGMSSPLMWLRDTDRGLQSLNYQGIGVNPWMQPRFDPAMLNMQTDMYQAVAAAALQDMRTVVDPSKQLPGSLLQFQQPPNFPNRTAALMQAQMLQQSQPQQAFQNNNQENQNLSQSQPQAQTNPQQHPQHQHSFNNQLHHHSQQQQQTQQQVVDNNQQISGSVSTMSQFVSATQPQSPPPMQALSSLCHQQSFSDSNVNSSTTIVSPLHSIMGSSFPHDESSLLMSLPRTSSWVPVQNSTGWPSKRIAVDPLLSSGASQCILPQVEQLGQARNSMSQNAITLPPFPGRECSIDQEGSNDPQSNLLFGVNIDPSSLLLHNGMSNFKGISGNNNDSSTMSYHQSSSYMNTAGADSSLNHGVTPSIGESGFLHTQENGEQGNNPLNKTFVKVYKSGSFGRSLDITKFSSYNELRSELARMFGLEGELEDPVRSGWQLVFVDRENDVLLLGDGPWPEFVNSVWCIKILSPEEVQQMGNTGLGLLNSVPIQRLSNSICDDYVSRQDSRNLSSGITTVGSLDY</sequence>
<dbReference type="Gramene" id="rna7922">
    <property type="protein sequence ID" value="RHN72233.1"/>
    <property type="gene ID" value="gene7922"/>
</dbReference>
<feature type="domain" description="TF-B3" evidence="11">
    <location>
        <begin position="127"/>
        <end position="229"/>
    </location>
</feature>
<evidence type="ECO:0000259" key="12">
    <source>
        <dbReference type="PROSITE" id="PS51745"/>
    </source>
</evidence>
<dbReference type="Gene3D" id="2.30.30.1040">
    <property type="match status" value="1"/>
</dbReference>
<dbReference type="OrthoDB" id="2016915at2759"/>
<dbReference type="EMBL" id="CM001218">
    <property type="protein sequence ID" value="AES64120.1"/>
    <property type="molecule type" value="Genomic_DNA"/>
</dbReference>
<organism evidence="13 16">
    <name type="scientific">Medicago truncatula</name>
    <name type="common">Barrel medic</name>
    <name type="synonym">Medicago tribuloides</name>
    <dbReference type="NCBI Taxonomy" id="3880"/>
    <lineage>
        <taxon>Eukaryota</taxon>
        <taxon>Viridiplantae</taxon>
        <taxon>Streptophyta</taxon>
        <taxon>Embryophyta</taxon>
        <taxon>Tracheophyta</taxon>
        <taxon>Spermatophyta</taxon>
        <taxon>Magnoliopsida</taxon>
        <taxon>eudicotyledons</taxon>
        <taxon>Gunneridae</taxon>
        <taxon>Pentapetalae</taxon>
        <taxon>rosids</taxon>
        <taxon>fabids</taxon>
        <taxon>Fabales</taxon>
        <taxon>Fabaceae</taxon>
        <taxon>Papilionoideae</taxon>
        <taxon>50 kb inversion clade</taxon>
        <taxon>NPAAA clade</taxon>
        <taxon>Hologalegina</taxon>
        <taxon>IRL clade</taxon>
        <taxon>Trifolieae</taxon>
        <taxon>Medicago</taxon>
    </lineage>
</organism>
<dbReference type="PROSITE" id="PS50863">
    <property type="entry name" value="B3"/>
    <property type="match status" value="1"/>
</dbReference>
<dbReference type="InterPro" id="IPR053793">
    <property type="entry name" value="PB1-like"/>
</dbReference>
<evidence type="ECO:0000313" key="17">
    <source>
        <dbReference type="Proteomes" id="UP000265566"/>
    </source>
</evidence>
<proteinExistence type="inferred from homology"/>
<reference evidence="17" key="4">
    <citation type="journal article" date="2018" name="Nat. Plants">
        <title>Whole-genome landscape of Medicago truncatula symbiotic genes.</title>
        <authorList>
            <person name="Pecrix Y."/>
            <person name="Staton S.E."/>
            <person name="Sallet E."/>
            <person name="Lelandais-Briere C."/>
            <person name="Moreau S."/>
            <person name="Carrere S."/>
            <person name="Blein T."/>
            <person name="Jardinaud M.F."/>
            <person name="Latrasse D."/>
            <person name="Zouine M."/>
            <person name="Zahm M."/>
            <person name="Kreplak J."/>
            <person name="Mayjonade B."/>
            <person name="Satge C."/>
            <person name="Perez M."/>
            <person name="Cauet S."/>
            <person name="Marande W."/>
            <person name="Chantry-Darmon C."/>
            <person name="Lopez-Roques C."/>
            <person name="Bouchez O."/>
            <person name="Berard A."/>
            <person name="Debelle F."/>
            <person name="Munos S."/>
            <person name="Bendahmane A."/>
            <person name="Berges H."/>
            <person name="Niebel A."/>
            <person name="Buitink J."/>
            <person name="Frugier F."/>
            <person name="Benhamed M."/>
            <person name="Crespi M."/>
            <person name="Gouzy J."/>
            <person name="Gamas P."/>
        </authorList>
    </citation>
    <scope>NUCLEOTIDE SEQUENCE [LARGE SCALE GENOMIC DNA]</scope>
    <source>
        <strain evidence="17">cv. Jemalong A17</strain>
    </source>
</reference>
<dbReference type="Gene3D" id="3.10.20.90">
    <property type="entry name" value="Phosphatidylinositol 3-kinase Catalytic Subunit, Chain A, domain 1"/>
    <property type="match status" value="1"/>
</dbReference>
<dbReference type="SUPFAM" id="SSF101936">
    <property type="entry name" value="DNA-binding pseudobarrel domain"/>
    <property type="match status" value="1"/>
</dbReference>
<dbReference type="GO" id="GO:0006355">
    <property type="term" value="P:regulation of DNA-templated transcription"/>
    <property type="evidence" value="ECO:0000318"/>
    <property type="project" value="GO_Central"/>
</dbReference>
<dbReference type="GO" id="GO:0000976">
    <property type="term" value="F:transcription cis-regulatory region binding"/>
    <property type="evidence" value="ECO:0000318"/>
    <property type="project" value="GO_Central"/>
</dbReference>
<evidence type="ECO:0000256" key="6">
    <source>
        <dbReference type="ARBA" id="ARBA00023163"/>
    </source>
</evidence>
<comment type="similarity">
    <text evidence="2 9">Belongs to the ARF family.</text>
</comment>
<dbReference type="STRING" id="3880.G7IP35"/>
<evidence type="ECO:0000313" key="13">
    <source>
        <dbReference type="EMBL" id="AES64120.1"/>
    </source>
</evidence>
<dbReference type="InterPro" id="IPR015300">
    <property type="entry name" value="DNA-bd_pseudobarrel_sf"/>
</dbReference>
<dbReference type="PROSITE" id="PS51745">
    <property type="entry name" value="PB1"/>
    <property type="match status" value="1"/>
</dbReference>
<dbReference type="AlphaFoldDB" id="G7IP35"/>
<evidence type="ECO:0000256" key="5">
    <source>
        <dbReference type="ARBA" id="ARBA00023125"/>
    </source>
</evidence>
<dbReference type="SUPFAM" id="SSF54277">
    <property type="entry name" value="CAD &amp; PB1 domains"/>
    <property type="match status" value="1"/>
</dbReference>
<dbReference type="PANTHER" id="PTHR31384:SF115">
    <property type="entry name" value="AUXIN RESPONSE FACTOR 6"/>
    <property type="match status" value="1"/>
</dbReference>
<dbReference type="InterPro" id="IPR003340">
    <property type="entry name" value="B3_DNA-bd"/>
</dbReference>
<evidence type="ECO:0000256" key="3">
    <source>
        <dbReference type="ARBA" id="ARBA00011726"/>
    </source>
</evidence>